<dbReference type="PANTHER" id="PTHR39219:SF1">
    <property type="entry name" value="ER MEMBRANE PROTEIN COMPLEX SUBUNIT 10"/>
    <property type="match status" value="1"/>
</dbReference>
<name>A0A9W8ID34_9FUNG</name>
<accession>A0A9W8ID34</accession>
<dbReference type="OrthoDB" id="1894652at2759"/>
<reference evidence="2" key="1">
    <citation type="submission" date="2022-07" db="EMBL/GenBank/DDBJ databases">
        <title>Phylogenomic reconstructions and comparative analyses of Kickxellomycotina fungi.</title>
        <authorList>
            <person name="Reynolds N.K."/>
            <person name="Stajich J.E."/>
            <person name="Barry K."/>
            <person name="Grigoriev I.V."/>
            <person name="Crous P."/>
            <person name="Smith M.E."/>
        </authorList>
    </citation>
    <scope>NUCLEOTIDE SEQUENCE</scope>
    <source>
        <strain evidence="2">NRRL 1566</strain>
    </source>
</reference>
<sequence>MRTVYTAVVFLLLCISAAAAATEALVPAATEKFEVFHNEAADFVQRGELQIFDDGTGQYQPIGLQEPMRLADSDSIAHDDSKYTVVIRSLNNSAQFVASIKKCRLNSDQKIEETFVIHAFENGNVFHIDYDAGSSTNCQNDRTETKPVTLTRVLLKQRALGPVPKLNAAPAIDMSTGREKQPEPPKSFLAKYWYYIVPIVLLLMLGGEEPQQEGNTRRQ</sequence>
<gene>
    <name evidence="2" type="ORF">IWW36_000673</name>
</gene>
<evidence type="ECO:0000256" key="1">
    <source>
        <dbReference type="SAM" id="SignalP"/>
    </source>
</evidence>
<dbReference type="EMBL" id="JANBUW010000007">
    <property type="protein sequence ID" value="KAJ2851900.1"/>
    <property type="molecule type" value="Genomic_DNA"/>
</dbReference>
<proteinExistence type="predicted"/>
<feature type="signal peptide" evidence="1">
    <location>
        <begin position="1"/>
        <end position="19"/>
    </location>
</feature>
<organism evidence="2 3">
    <name type="scientific">Coemansia brasiliensis</name>
    <dbReference type="NCBI Taxonomy" id="2650707"/>
    <lineage>
        <taxon>Eukaryota</taxon>
        <taxon>Fungi</taxon>
        <taxon>Fungi incertae sedis</taxon>
        <taxon>Zoopagomycota</taxon>
        <taxon>Kickxellomycotina</taxon>
        <taxon>Kickxellomycetes</taxon>
        <taxon>Kickxellales</taxon>
        <taxon>Kickxellaceae</taxon>
        <taxon>Coemansia</taxon>
    </lineage>
</organism>
<dbReference type="Pfam" id="PF21203">
    <property type="entry name" value="ECM10"/>
    <property type="match status" value="1"/>
</dbReference>
<feature type="chain" id="PRO_5040992705" description="ER membrane protein complex subunit 10" evidence="1">
    <location>
        <begin position="20"/>
        <end position="219"/>
    </location>
</feature>
<dbReference type="CDD" id="cd22209">
    <property type="entry name" value="EMC10"/>
    <property type="match status" value="1"/>
</dbReference>
<evidence type="ECO:0000313" key="2">
    <source>
        <dbReference type="EMBL" id="KAJ2851900.1"/>
    </source>
</evidence>
<keyword evidence="3" id="KW-1185">Reference proteome</keyword>
<comment type="caution">
    <text evidence="2">The sequence shown here is derived from an EMBL/GenBank/DDBJ whole genome shotgun (WGS) entry which is preliminary data.</text>
</comment>
<keyword evidence="1" id="KW-0732">Signal</keyword>
<dbReference type="Proteomes" id="UP001139887">
    <property type="component" value="Unassembled WGS sequence"/>
</dbReference>
<dbReference type="AlphaFoldDB" id="A0A9W8ID34"/>
<dbReference type="PANTHER" id="PTHR39219">
    <property type="entry name" value="ER MEMBRANE PROTEIN COMPLEX SUBUNIT 10"/>
    <property type="match status" value="1"/>
</dbReference>
<protein>
    <recommendedName>
        <fullName evidence="4">ER membrane protein complex subunit 10</fullName>
    </recommendedName>
</protein>
<evidence type="ECO:0008006" key="4">
    <source>
        <dbReference type="Google" id="ProtNLM"/>
    </source>
</evidence>
<evidence type="ECO:0000313" key="3">
    <source>
        <dbReference type="Proteomes" id="UP001139887"/>
    </source>
</evidence>